<dbReference type="AlphaFoldDB" id="E9DSJ2"/>
<keyword evidence="3" id="KW-1185">Reference proteome</keyword>
<evidence type="ECO:0008006" key="4">
    <source>
        <dbReference type="Google" id="ProtNLM"/>
    </source>
</evidence>
<name>E9DSJ2_METAQ</name>
<dbReference type="GeneID" id="19244901"/>
<dbReference type="OrthoDB" id="4923306at2759"/>
<organism evidence="3">
    <name type="scientific">Metarhizium acridum (strain CQMa 102)</name>
    <dbReference type="NCBI Taxonomy" id="655827"/>
    <lineage>
        <taxon>Eukaryota</taxon>
        <taxon>Fungi</taxon>
        <taxon>Dikarya</taxon>
        <taxon>Ascomycota</taxon>
        <taxon>Pezizomycotina</taxon>
        <taxon>Sordariomycetes</taxon>
        <taxon>Hypocreomycetidae</taxon>
        <taxon>Hypocreales</taxon>
        <taxon>Clavicipitaceae</taxon>
        <taxon>Metarhizium</taxon>
    </lineage>
</organism>
<feature type="chain" id="PRO_5003235126" description="Heat-labile enterotoxin IIB, A chain" evidence="1">
    <location>
        <begin position="22"/>
        <end position="384"/>
    </location>
</feature>
<reference evidence="2 3" key="1">
    <citation type="journal article" date="2011" name="PLoS Genet.">
        <title>Genome sequencing and comparative transcriptomics of the model entomopathogenic fungi Metarhizium anisopliae and M. acridum.</title>
        <authorList>
            <person name="Gao Q."/>
            <person name="Jin K."/>
            <person name="Ying S.H."/>
            <person name="Zhang Y."/>
            <person name="Xiao G."/>
            <person name="Shang Y."/>
            <person name="Duan Z."/>
            <person name="Hu X."/>
            <person name="Xie X.Q."/>
            <person name="Zhou G."/>
            <person name="Peng G."/>
            <person name="Luo Z."/>
            <person name="Huang W."/>
            <person name="Wang B."/>
            <person name="Fang W."/>
            <person name="Wang S."/>
            <person name="Zhong Y."/>
            <person name="Ma L.J."/>
            <person name="St Leger R.J."/>
            <person name="Zhao G.P."/>
            <person name="Pei Y."/>
            <person name="Feng M.G."/>
            <person name="Xia Y."/>
            <person name="Wang C."/>
        </authorList>
    </citation>
    <scope>NUCLEOTIDE SEQUENCE [LARGE SCALE GENOMIC DNA]</scope>
    <source>
        <strain evidence="2 3">CQMa 102</strain>
    </source>
</reference>
<dbReference type="EMBL" id="GL698471">
    <property type="protein sequence ID" value="EFY93352.1"/>
    <property type="molecule type" value="Genomic_DNA"/>
</dbReference>
<dbReference type="HOGENOM" id="CLU_821552_0_0_1"/>
<dbReference type="InParanoid" id="E9DSJ2"/>
<keyword evidence="1" id="KW-0732">Signal</keyword>
<feature type="signal peptide" evidence="1">
    <location>
        <begin position="1"/>
        <end position="21"/>
    </location>
</feature>
<dbReference type="eggNOG" id="ENOG502RN3H">
    <property type="taxonomic scope" value="Eukaryota"/>
</dbReference>
<protein>
    <recommendedName>
        <fullName evidence="4">Heat-labile enterotoxin IIB, A chain</fullName>
    </recommendedName>
</protein>
<accession>E9DSJ2</accession>
<dbReference type="KEGG" id="maw:19244901"/>
<proteinExistence type="predicted"/>
<sequence length="384" mass="42456">MIYFSWAVCLSSVLWSQGATAQNDAQNGQCSELINTMGTKLGVDPSTWGYSGTNTCENTDAQSCTRPGQGGWTSGAETCDYFKSLEVKLLLGNGISGFDGAGTFDDLIVEFGNSHQTLLVHPSRGEETTKSIDLEKAFGLKRVRVGDVNSFKIYSVRDQRTNPDSWEIGGITITATCDESSRKVITNKYDDMYDWFNRFGDITGNMPSHFTGSIAVSDWKWLHPDEKTDTIAVMPVGQSNACTRFKSMEAHLELGSGISALTAGTNDELVLDFSNELFPKQVILLASSPSHGDVIDKPIDLQTNFGSSPVPAQDVRQVMLYSREGTSHWADPWQVATFELRAKCEGSSRTVVVTKWRNIYKWFDRFEGPTSLSGDLSLEDWHWA</sequence>
<evidence type="ECO:0000313" key="2">
    <source>
        <dbReference type="EMBL" id="EFY93352.1"/>
    </source>
</evidence>
<gene>
    <name evidence="2" type="ORF">MAC_00590</name>
</gene>
<evidence type="ECO:0000256" key="1">
    <source>
        <dbReference type="SAM" id="SignalP"/>
    </source>
</evidence>
<evidence type="ECO:0000313" key="3">
    <source>
        <dbReference type="Proteomes" id="UP000002499"/>
    </source>
</evidence>
<dbReference type="Proteomes" id="UP000002499">
    <property type="component" value="Unassembled WGS sequence"/>
</dbReference>